<dbReference type="Gene3D" id="1.20.120.1020">
    <property type="entry name" value="Prion-inhibition and propagation, HeLo domain"/>
    <property type="match status" value="1"/>
</dbReference>
<feature type="domain" description="Prion-inhibition and propagation HeLo" evidence="2">
    <location>
        <begin position="6"/>
        <end position="260"/>
    </location>
</feature>
<evidence type="ECO:0000313" key="4">
    <source>
        <dbReference type="Proteomes" id="UP000800094"/>
    </source>
</evidence>
<evidence type="ECO:0000256" key="1">
    <source>
        <dbReference type="SAM" id="MobiDB-lite"/>
    </source>
</evidence>
<protein>
    <recommendedName>
        <fullName evidence="2">Prion-inhibition and propagation HeLo domain-containing protein</fullName>
    </recommendedName>
</protein>
<dbReference type="Pfam" id="PF14479">
    <property type="entry name" value="HeLo"/>
    <property type="match status" value="1"/>
</dbReference>
<reference evidence="3" key="1">
    <citation type="journal article" date="2020" name="Stud. Mycol.">
        <title>101 Dothideomycetes genomes: a test case for predicting lifestyles and emergence of pathogens.</title>
        <authorList>
            <person name="Haridas S."/>
            <person name="Albert R."/>
            <person name="Binder M."/>
            <person name="Bloem J."/>
            <person name="Labutti K."/>
            <person name="Salamov A."/>
            <person name="Andreopoulos B."/>
            <person name="Baker S."/>
            <person name="Barry K."/>
            <person name="Bills G."/>
            <person name="Bluhm B."/>
            <person name="Cannon C."/>
            <person name="Castanera R."/>
            <person name="Culley D."/>
            <person name="Daum C."/>
            <person name="Ezra D."/>
            <person name="Gonzalez J."/>
            <person name="Henrissat B."/>
            <person name="Kuo A."/>
            <person name="Liang C."/>
            <person name="Lipzen A."/>
            <person name="Lutzoni F."/>
            <person name="Magnuson J."/>
            <person name="Mondo S."/>
            <person name="Nolan M."/>
            <person name="Ohm R."/>
            <person name="Pangilinan J."/>
            <person name="Park H.-J."/>
            <person name="Ramirez L."/>
            <person name="Alfaro M."/>
            <person name="Sun H."/>
            <person name="Tritt A."/>
            <person name="Yoshinaga Y."/>
            <person name="Zwiers L.-H."/>
            <person name="Turgeon B."/>
            <person name="Goodwin S."/>
            <person name="Spatafora J."/>
            <person name="Crous P."/>
            <person name="Grigoriev I."/>
        </authorList>
    </citation>
    <scope>NUCLEOTIDE SEQUENCE</scope>
    <source>
        <strain evidence="3">CBS 122368</strain>
    </source>
</reference>
<evidence type="ECO:0000313" key="3">
    <source>
        <dbReference type="EMBL" id="KAF2240967.1"/>
    </source>
</evidence>
<keyword evidence="4" id="KW-1185">Reference proteome</keyword>
<proteinExistence type="predicted"/>
<dbReference type="AlphaFoldDB" id="A0A6A6HSJ2"/>
<dbReference type="EMBL" id="ML987214">
    <property type="protein sequence ID" value="KAF2240967.1"/>
    <property type="molecule type" value="Genomic_DNA"/>
</dbReference>
<dbReference type="InterPro" id="IPR029498">
    <property type="entry name" value="HeLo_dom"/>
</dbReference>
<organism evidence="3 4">
    <name type="scientific">Trematosphaeria pertusa</name>
    <dbReference type="NCBI Taxonomy" id="390896"/>
    <lineage>
        <taxon>Eukaryota</taxon>
        <taxon>Fungi</taxon>
        <taxon>Dikarya</taxon>
        <taxon>Ascomycota</taxon>
        <taxon>Pezizomycotina</taxon>
        <taxon>Dothideomycetes</taxon>
        <taxon>Pleosporomycetidae</taxon>
        <taxon>Pleosporales</taxon>
        <taxon>Massarineae</taxon>
        <taxon>Trematosphaeriaceae</taxon>
        <taxon>Trematosphaeria</taxon>
    </lineage>
</organism>
<feature type="compositionally biased region" description="Polar residues" evidence="1">
    <location>
        <begin position="514"/>
        <end position="523"/>
    </location>
</feature>
<gene>
    <name evidence="3" type="ORF">BU26DRAFT_185077</name>
</gene>
<dbReference type="Proteomes" id="UP000800094">
    <property type="component" value="Unassembled WGS sequence"/>
</dbReference>
<dbReference type="RefSeq" id="XP_033675971.1">
    <property type="nucleotide sequence ID" value="XM_033820443.1"/>
</dbReference>
<dbReference type="InterPro" id="IPR038305">
    <property type="entry name" value="HeLo_sf"/>
</dbReference>
<dbReference type="GeneID" id="54573773"/>
<feature type="region of interest" description="Disordered" evidence="1">
    <location>
        <begin position="501"/>
        <end position="523"/>
    </location>
</feature>
<name>A0A6A6HSJ2_9PLEO</name>
<accession>A0A6A6HSJ2</accession>
<sequence length="523" mass="59414">MVDPIGAVALVITGIQAGYNAYRAYKLTEAFGTDFRQFQRRFESQINRLRWEAVRLRKEAVFYLGSNVNDAQEWSQYVRKLLVHIMINIESCQRLAEKYERAAQESRNVKSKGKPSDIINAKQSKTVLAKTADGVNHKTSTDSTNVNRKPRHLFRNISFKKADTPSEEVSSIKLVPTEVSKWSLLSIFDQPGVCKNIHQEKDLSEALQEGTSLRLRLEWVIEDRNEYRDCLCSIADAIKELQHLVTSYIEQATASNVSNTKDSRTISIFPQRHSTLEIRQSGMAYSTLLAHYTEKSEDMEMEDMAPLPTETYQCQEAFYRLYADLRSLWPNHNLCVRLYYDHYGTQEELQPCQTVSTRKDSLVFLLQCRLGDTADENLLLVADTPILRRSRTKAAHNPSGVDRLLKERIQKGPLLQGPLQPAKIELDNDEPLVCLGSLEMSLSQAFRISERCKSREASSIGGCRGREVLQHLDHVTPENRNPTDGQYYQDPSSATIAREGDVDGDLQVLGEPSSVRNSPQHSE</sequence>
<evidence type="ECO:0000259" key="2">
    <source>
        <dbReference type="Pfam" id="PF14479"/>
    </source>
</evidence>